<keyword evidence="3 6" id="KW-0694">RNA-binding</keyword>
<evidence type="ECO:0000256" key="5">
    <source>
        <dbReference type="ARBA" id="ARBA00023274"/>
    </source>
</evidence>
<dbReference type="GO" id="GO:1990904">
    <property type="term" value="C:ribonucleoprotein complex"/>
    <property type="evidence" value="ECO:0007669"/>
    <property type="project" value="UniProtKB-KW"/>
</dbReference>
<evidence type="ECO:0000313" key="8">
    <source>
        <dbReference type="Proteomes" id="UP000317158"/>
    </source>
</evidence>
<protein>
    <recommendedName>
        <fullName evidence="6">Large ribosomal subunit protein uL4</fullName>
    </recommendedName>
</protein>
<evidence type="ECO:0000256" key="1">
    <source>
        <dbReference type="ARBA" id="ARBA00010528"/>
    </source>
</evidence>
<comment type="function">
    <text evidence="6">Forms part of the polypeptide exit tunnel.</text>
</comment>
<dbReference type="InterPro" id="IPR023574">
    <property type="entry name" value="Ribosomal_uL4_dom_sf"/>
</dbReference>
<proteinExistence type="inferred from homology"/>
<dbReference type="Pfam" id="PF00573">
    <property type="entry name" value="Ribosomal_L4"/>
    <property type="match status" value="1"/>
</dbReference>
<comment type="function">
    <text evidence="6">One of the primary rRNA binding proteins, this protein initially binds near the 5'-end of the 23S rRNA. It is important during the early stages of 50S assembly. It makes multiple contacts with different domains of the 23S rRNA in the assembled 50S subunit and ribosome.</text>
</comment>
<dbReference type="InterPro" id="IPR019970">
    <property type="entry name" value="Ribosomall_uL4-arc"/>
</dbReference>
<dbReference type="EMBL" id="RXIF01000002">
    <property type="protein sequence ID" value="RZN65527.1"/>
    <property type="molecule type" value="Genomic_DNA"/>
</dbReference>
<dbReference type="HAMAP" id="MF_01328_A">
    <property type="entry name" value="Ribosomal_uL4_A"/>
    <property type="match status" value="1"/>
</dbReference>
<accession>A0A520KTX2</accession>
<keyword evidence="4 6" id="KW-0689">Ribosomal protein</keyword>
<evidence type="ECO:0000256" key="2">
    <source>
        <dbReference type="ARBA" id="ARBA00022730"/>
    </source>
</evidence>
<dbReference type="GO" id="GO:0006412">
    <property type="term" value="P:translation"/>
    <property type="evidence" value="ECO:0007669"/>
    <property type="project" value="UniProtKB-UniRule"/>
</dbReference>
<keyword evidence="2 6" id="KW-0699">rRNA-binding</keyword>
<dbReference type="NCBIfam" id="TIGR03672">
    <property type="entry name" value="rpl4p_arch"/>
    <property type="match status" value="1"/>
</dbReference>
<sequence>MININILSIDGSIKETVDLPDIFNEPYRPDLIKKAVLSLQSRRYQPHGVKPYAGYDTSAESWGVGRGVSRIPRIKNGRRAARSPGAVGGRRAHPPKVDKIFEEKMNKKEMKKALKSAIAATANIDLVVSRGHRIGDLALPLVIERKIEEIDKTKHLEDVLKKIGVYTDIERAKDIKIRSGRGKMRGRRYKGKKSILFVVKEDKGLGYAARNLVGADFSTVNGLNVELLAPGTDAGRLVVWSEAAISSLKERSW</sequence>
<evidence type="ECO:0000256" key="4">
    <source>
        <dbReference type="ARBA" id="ARBA00022980"/>
    </source>
</evidence>
<name>A0A520KTX2_METT2</name>
<comment type="subunit">
    <text evidence="6">Part of the 50S ribosomal subunit.</text>
</comment>
<dbReference type="InterPro" id="IPR013000">
    <property type="entry name" value="Ribosomal_uL4_euk/arc_CS"/>
</dbReference>
<comment type="similarity">
    <text evidence="1 6">Belongs to the universal ribosomal protein uL4 family.</text>
</comment>
<dbReference type="PROSITE" id="PS00939">
    <property type="entry name" value="RIBOSOMAL_L1E"/>
    <property type="match status" value="1"/>
</dbReference>
<comment type="caution">
    <text evidence="7">The sequence shown here is derived from an EMBL/GenBank/DDBJ whole genome shotgun (WGS) entry which is preliminary data.</text>
</comment>
<dbReference type="GO" id="GO:0005840">
    <property type="term" value="C:ribosome"/>
    <property type="evidence" value="ECO:0007669"/>
    <property type="project" value="UniProtKB-KW"/>
</dbReference>
<dbReference type="SUPFAM" id="SSF52166">
    <property type="entry name" value="Ribosomal protein L4"/>
    <property type="match status" value="1"/>
</dbReference>
<dbReference type="GO" id="GO:0019843">
    <property type="term" value="F:rRNA binding"/>
    <property type="evidence" value="ECO:0007669"/>
    <property type="project" value="UniProtKB-UniRule"/>
</dbReference>
<dbReference type="Gene3D" id="3.40.1370.10">
    <property type="match status" value="1"/>
</dbReference>
<organism evidence="7 8">
    <name type="scientific">Methanoliparum thermophilum</name>
    <dbReference type="NCBI Taxonomy" id="2491083"/>
    <lineage>
        <taxon>Archaea</taxon>
        <taxon>Methanobacteriati</taxon>
        <taxon>Methanobacteriota</taxon>
        <taxon>Candidatus Methanoliparia</taxon>
        <taxon>Candidatus Methanoliparales</taxon>
        <taxon>Candidatus Methanoliparaceae</taxon>
        <taxon>Candidatus Methanoliparum</taxon>
    </lineage>
</organism>
<evidence type="ECO:0000313" key="7">
    <source>
        <dbReference type="EMBL" id="RZN65527.1"/>
    </source>
</evidence>
<keyword evidence="5 6" id="KW-0687">Ribonucleoprotein</keyword>
<evidence type="ECO:0000256" key="6">
    <source>
        <dbReference type="HAMAP-Rule" id="MF_01328"/>
    </source>
</evidence>
<dbReference type="GO" id="GO:0003735">
    <property type="term" value="F:structural constituent of ribosome"/>
    <property type="evidence" value="ECO:0007669"/>
    <property type="project" value="InterPro"/>
</dbReference>
<dbReference type="Proteomes" id="UP000317158">
    <property type="component" value="Unassembled WGS sequence"/>
</dbReference>
<reference evidence="7 8" key="1">
    <citation type="journal article" date="2019" name="Nat. Microbiol.">
        <title>Wide diversity of methane and short-chain alkane metabolisms in uncultured archaea.</title>
        <authorList>
            <person name="Borrel G."/>
            <person name="Adam P.S."/>
            <person name="McKay L.J."/>
            <person name="Chen L.X."/>
            <person name="Sierra-Garcia I.N."/>
            <person name="Sieber C.M."/>
            <person name="Letourneur Q."/>
            <person name="Ghozlane A."/>
            <person name="Andersen G.L."/>
            <person name="Li W.J."/>
            <person name="Hallam S.J."/>
            <person name="Muyzer G."/>
            <person name="de Oliveira V.M."/>
            <person name="Inskeep W.P."/>
            <person name="Banfield J.F."/>
            <person name="Gribaldo S."/>
        </authorList>
    </citation>
    <scope>NUCLEOTIDE SEQUENCE [LARGE SCALE GENOMIC DNA]</scope>
    <source>
        <strain evidence="7">NM1a</strain>
    </source>
</reference>
<dbReference type="AlphaFoldDB" id="A0A520KTX2"/>
<evidence type="ECO:0000256" key="3">
    <source>
        <dbReference type="ARBA" id="ARBA00022884"/>
    </source>
</evidence>
<dbReference type="PANTHER" id="PTHR19431">
    <property type="entry name" value="60S RIBOSOMAL PROTEIN L4"/>
    <property type="match status" value="1"/>
</dbReference>
<dbReference type="InterPro" id="IPR045240">
    <property type="entry name" value="Ribosomal_uL4_euk/arch"/>
</dbReference>
<dbReference type="InterPro" id="IPR002136">
    <property type="entry name" value="Ribosomal_uL4"/>
</dbReference>
<gene>
    <name evidence="6" type="primary">rpl4</name>
    <name evidence="7" type="ORF">EF806_01150</name>
</gene>